<dbReference type="GO" id="GO:0032259">
    <property type="term" value="P:methylation"/>
    <property type="evidence" value="ECO:0007669"/>
    <property type="project" value="UniProtKB-KW"/>
</dbReference>
<dbReference type="InterPro" id="IPR007848">
    <property type="entry name" value="Small_mtfrase_dom"/>
</dbReference>
<comment type="caution">
    <text evidence="4">The sequence shown here is derived from an EMBL/GenBank/DDBJ whole genome shotgun (WGS) entry which is preliminary data.</text>
</comment>
<dbReference type="GO" id="GO:0008757">
    <property type="term" value="F:S-adenosylmethionine-dependent methyltransferase activity"/>
    <property type="evidence" value="ECO:0007669"/>
    <property type="project" value="InterPro"/>
</dbReference>
<proteinExistence type="predicted"/>
<dbReference type="Gene3D" id="3.40.50.150">
    <property type="entry name" value="Vaccinia Virus protein VP39"/>
    <property type="match status" value="1"/>
</dbReference>
<dbReference type="PANTHER" id="PTHR47816:SF4">
    <property type="entry name" value="RIBOSOMAL RNA SMALL SUBUNIT METHYLTRANSFERASE C"/>
    <property type="match status" value="1"/>
</dbReference>
<evidence type="ECO:0000313" key="4">
    <source>
        <dbReference type="EMBL" id="EFU74545.1"/>
    </source>
</evidence>
<dbReference type="RefSeq" id="WP_007207653.1">
    <property type="nucleotide sequence ID" value="NZ_GL622241.1"/>
</dbReference>
<keyword evidence="2 4" id="KW-0808">Transferase</keyword>
<dbReference type="InterPro" id="IPR029063">
    <property type="entry name" value="SAM-dependent_MTases_sf"/>
</dbReference>
<dbReference type="SUPFAM" id="SSF53335">
    <property type="entry name" value="S-adenosyl-L-methionine-dependent methyltransferases"/>
    <property type="match status" value="1"/>
</dbReference>
<name>E6LE42_ENTI1</name>
<reference evidence="4 5" key="1">
    <citation type="submission" date="2010-12" db="EMBL/GenBank/DDBJ databases">
        <authorList>
            <person name="Muzny D."/>
            <person name="Qin X."/>
            <person name="Deng J."/>
            <person name="Jiang H."/>
            <person name="Liu Y."/>
            <person name="Qu J."/>
            <person name="Song X.-Z."/>
            <person name="Zhang L."/>
            <person name="Thornton R."/>
            <person name="Coyle M."/>
            <person name="Francisco L."/>
            <person name="Jackson L."/>
            <person name="Javaid M."/>
            <person name="Korchina V."/>
            <person name="Kovar C."/>
            <person name="Mata R."/>
            <person name="Mathew T."/>
            <person name="Ngo R."/>
            <person name="Nguyen L."/>
            <person name="Nguyen N."/>
            <person name="Okwuonu G."/>
            <person name="Ongeri F."/>
            <person name="Pham C."/>
            <person name="Simmons D."/>
            <person name="Wilczek-Boney K."/>
            <person name="Hale W."/>
            <person name="Jakkamsetti A."/>
            <person name="Pham P."/>
            <person name="Ruth R."/>
            <person name="San Lucas F."/>
            <person name="Warren J."/>
            <person name="Zhang J."/>
            <person name="Zhao Z."/>
            <person name="Zhou C."/>
            <person name="Zhu D."/>
            <person name="Lee S."/>
            <person name="Bess C."/>
            <person name="Blankenburg K."/>
            <person name="Forbes L."/>
            <person name="Fu Q."/>
            <person name="Gubbala S."/>
            <person name="Hirani K."/>
            <person name="Jayaseelan J.C."/>
            <person name="Lara F."/>
            <person name="Munidasa M."/>
            <person name="Palculict T."/>
            <person name="Patil S."/>
            <person name="Pu L.-L."/>
            <person name="Saada N."/>
            <person name="Tang L."/>
            <person name="Weissenberger G."/>
            <person name="Zhu Y."/>
            <person name="Hemphill L."/>
            <person name="Shang Y."/>
            <person name="Youmans B."/>
            <person name="Ayvaz T."/>
            <person name="Ross M."/>
            <person name="Santibanez J."/>
            <person name="Aqrawi P."/>
            <person name="Gross S."/>
            <person name="Joshi V."/>
            <person name="Fowler G."/>
            <person name="Nazareth L."/>
            <person name="Reid J."/>
            <person name="Worley K."/>
            <person name="Petrosino J."/>
            <person name="Highlander S."/>
            <person name="Gibbs R."/>
        </authorList>
    </citation>
    <scope>NUCLEOTIDE SEQUENCE [LARGE SCALE GENOMIC DNA]</scope>
    <source>
        <strain evidence="5">DSM 15952 / CCUG 50447 / LMG 22039 / TP 1.5</strain>
    </source>
</reference>
<organism evidence="4 5">
    <name type="scientific">Enterococcus italicus (strain DSM 15952 / CCUG 50447 / LMG 22039 / TP 1.5)</name>
    <dbReference type="NCBI Taxonomy" id="888064"/>
    <lineage>
        <taxon>Bacteria</taxon>
        <taxon>Bacillati</taxon>
        <taxon>Bacillota</taxon>
        <taxon>Bacilli</taxon>
        <taxon>Lactobacillales</taxon>
        <taxon>Enterococcaceae</taxon>
        <taxon>Enterococcus</taxon>
    </lineage>
</organism>
<dbReference type="STRING" id="888064.HMPREF9088_0632"/>
<dbReference type="EMBL" id="AEPV01000023">
    <property type="protein sequence ID" value="EFU74545.1"/>
    <property type="molecule type" value="Genomic_DNA"/>
</dbReference>
<dbReference type="Pfam" id="PF05175">
    <property type="entry name" value="MTS"/>
    <property type="match status" value="1"/>
</dbReference>
<keyword evidence="1 4" id="KW-0489">Methyltransferase</keyword>
<dbReference type="Proteomes" id="UP000010296">
    <property type="component" value="Unassembled WGS sequence"/>
</dbReference>
<evidence type="ECO:0000256" key="2">
    <source>
        <dbReference type="ARBA" id="ARBA00022679"/>
    </source>
</evidence>
<gene>
    <name evidence="4" type="primary">rsmc</name>
    <name evidence="4" type="ORF">HMPREF9088_0632</name>
</gene>
<dbReference type="OrthoDB" id="9764961at2"/>
<sequence>MADHYYTKQPNTAHHVNEWTFELKDHTFRFLTDSGVFSKGTVDFGSRVLIDTFTTAGLPEGTLLDVGCGYGPIGLSLAYATKRQVEMVDINERAVSLAQQNATLNHIDTVTIHPSNIYENVLEARYAAIVSNPPIRAGKKVVHTILSGAYERLLSGGSLTIVIQKKQGAPTAQKKMIEVFGNAEVIKKEKGYYIIKSIKE</sequence>
<dbReference type="CDD" id="cd02440">
    <property type="entry name" value="AdoMet_MTases"/>
    <property type="match status" value="1"/>
</dbReference>
<evidence type="ECO:0000256" key="1">
    <source>
        <dbReference type="ARBA" id="ARBA00022603"/>
    </source>
</evidence>
<dbReference type="eggNOG" id="COG2813">
    <property type="taxonomic scope" value="Bacteria"/>
</dbReference>
<accession>E6LE42</accession>
<dbReference type="PATRIC" id="fig|888064.11.peg.1274"/>
<feature type="domain" description="Methyltransferase small" evidence="3">
    <location>
        <begin position="28"/>
        <end position="196"/>
    </location>
</feature>
<dbReference type="AlphaFoldDB" id="E6LE42"/>
<keyword evidence="5" id="KW-1185">Reference proteome</keyword>
<dbReference type="PANTHER" id="PTHR47816">
    <property type="entry name" value="RIBOSOMAL RNA SMALL SUBUNIT METHYLTRANSFERASE C"/>
    <property type="match status" value="1"/>
</dbReference>
<dbReference type="HOGENOM" id="CLU_018398_7_1_9"/>
<evidence type="ECO:0000259" key="3">
    <source>
        <dbReference type="Pfam" id="PF05175"/>
    </source>
</evidence>
<evidence type="ECO:0000313" key="5">
    <source>
        <dbReference type="Proteomes" id="UP000010296"/>
    </source>
</evidence>
<dbReference type="InterPro" id="IPR046977">
    <property type="entry name" value="RsmC/RlmG"/>
</dbReference>
<protein>
    <submittedName>
        <fullName evidence="4">Methyltransferase small domain protein</fullName>
    </submittedName>
</protein>